<dbReference type="Proteomes" id="UP000054485">
    <property type="component" value="Unassembled WGS sequence"/>
</dbReference>
<evidence type="ECO:0000313" key="1">
    <source>
        <dbReference type="EMBL" id="KIK34085.1"/>
    </source>
</evidence>
<evidence type="ECO:0000313" key="2">
    <source>
        <dbReference type="Proteomes" id="UP000054485"/>
    </source>
</evidence>
<protein>
    <submittedName>
        <fullName evidence="1">Uncharacterized protein</fullName>
    </submittedName>
</protein>
<keyword evidence="2" id="KW-1185">Reference proteome</keyword>
<dbReference type="HOGENOM" id="CLU_1428860_0_0_1"/>
<dbReference type="EMBL" id="KN835812">
    <property type="protein sequence ID" value="KIK34085.1"/>
    <property type="molecule type" value="Genomic_DNA"/>
</dbReference>
<sequence length="190" mass="21930">MNKKHSLRMKRTKIARGLQVGASRNVKKVEKVIKTLAKRAKIYARVKSLNSKARELQAYEVDAHQFLPRLIAINIQTYIITRTTHLMRWDRGKLRTTIVSIELEAERRTLQRSAVQRRAVARQRTEIARKPVREVKGVGVLSRCPTGAALNKNEKPNPFALLAIRRTYGSDRNFNMLSNKFDTKEFTSFL</sequence>
<dbReference type="InParanoid" id="A0A0C9Z9C2"/>
<reference evidence="1 2" key="1">
    <citation type="submission" date="2014-04" db="EMBL/GenBank/DDBJ databases">
        <authorList>
            <consortium name="DOE Joint Genome Institute"/>
            <person name="Kuo A."/>
            <person name="Ruytinx J."/>
            <person name="Rineau F."/>
            <person name="Colpaert J."/>
            <person name="Kohler A."/>
            <person name="Nagy L.G."/>
            <person name="Floudas D."/>
            <person name="Copeland A."/>
            <person name="Barry K.W."/>
            <person name="Cichocki N."/>
            <person name="Veneault-Fourrey C."/>
            <person name="LaButti K."/>
            <person name="Lindquist E.A."/>
            <person name="Lipzen A."/>
            <person name="Lundell T."/>
            <person name="Morin E."/>
            <person name="Murat C."/>
            <person name="Sun H."/>
            <person name="Tunlid A."/>
            <person name="Henrissat B."/>
            <person name="Grigoriev I.V."/>
            <person name="Hibbett D.S."/>
            <person name="Martin F."/>
            <person name="Nordberg H.P."/>
            <person name="Cantor M.N."/>
            <person name="Hua S.X."/>
        </authorList>
    </citation>
    <scope>NUCLEOTIDE SEQUENCE [LARGE SCALE GENOMIC DNA]</scope>
    <source>
        <strain evidence="1 2">UH-Slu-Lm8-n1</strain>
    </source>
</reference>
<proteinExistence type="predicted"/>
<dbReference type="AlphaFoldDB" id="A0A0C9Z9C2"/>
<name>A0A0C9Z9C2_9AGAM</name>
<gene>
    <name evidence="1" type="ORF">CY34DRAFT_110412</name>
</gene>
<accession>A0A0C9Z9C2</accession>
<organism evidence="1 2">
    <name type="scientific">Suillus luteus UH-Slu-Lm8-n1</name>
    <dbReference type="NCBI Taxonomy" id="930992"/>
    <lineage>
        <taxon>Eukaryota</taxon>
        <taxon>Fungi</taxon>
        <taxon>Dikarya</taxon>
        <taxon>Basidiomycota</taxon>
        <taxon>Agaricomycotina</taxon>
        <taxon>Agaricomycetes</taxon>
        <taxon>Agaricomycetidae</taxon>
        <taxon>Boletales</taxon>
        <taxon>Suillineae</taxon>
        <taxon>Suillaceae</taxon>
        <taxon>Suillus</taxon>
    </lineage>
</organism>
<reference evidence="2" key="2">
    <citation type="submission" date="2015-01" db="EMBL/GenBank/DDBJ databases">
        <title>Evolutionary Origins and Diversification of the Mycorrhizal Mutualists.</title>
        <authorList>
            <consortium name="DOE Joint Genome Institute"/>
            <consortium name="Mycorrhizal Genomics Consortium"/>
            <person name="Kohler A."/>
            <person name="Kuo A."/>
            <person name="Nagy L.G."/>
            <person name="Floudas D."/>
            <person name="Copeland A."/>
            <person name="Barry K.W."/>
            <person name="Cichocki N."/>
            <person name="Veneault-Fourrey C."/>
            <person name="LaButti K."/>
            <person name="Lindquist E.A."/>
            <person name="Lipzen A."/>
            <person name="Lundell T."/>
            <person name="Morin E."/>
            <person name="Murat C."/>
            <person name="Riley R."/>
            <person name="Ohm R."/>
            <person name="Sun H."/>
            <person name="Tunlid A."/>
            <person name="Henrissat B."/>
            <person name="Grigoriev I.V."/>
            <person name="Hibbett D.S."/>
            <person name="Martin F."/>
        </authorList>
    </citation>
    <scope>NUCLEOTIDE SEQUENCE [LARGE SCALE GENOMIC DNA]</scope>
    <source>
        <strain evidence="2">UH-Slu-Lm8-n1</strain>
    </source>
</reference>